<name>A0AAE3GNU0_9CYAN</name>
<dbReference type="InterPro" id="IPR000182">
    <property type="entry name" value="GNAT_dom"/>
</dbReference>
<proteinExistence type="predicted"/>
<dbReference type="EMBL" id="JAMZMM010000034">
    <property type="protein sequence ID" value="MCP2727991.1"/>
    <property type="molecule type" value="Genomic_DNA"/>
</dbReference>
<evidence type="ECO:0000313" key="2">
    <source>
        <dbReference type="EMBL" id="MCP2727991.1"/>
    </source>
</evidence>
<evidence type="ECO:0000313" key="3">
    <source>
        <dbReference type="Proteomes" id="UP001204953"/>
    </source>
</evidence>
<comment type="caution">
    <text evidence="2">The sequence shown here is derived from an EMBL/GenBank/DDBJ whole genome shotgun (WGS) entry which is preliminary data.</text>
</comment>
<dbReference type="Gene3D" id="3.40.630.30">
    <property type="match status" value="1"/>
</dbReference>
<feature type="domain" description="N-acetyltransferase" evidence="1">
    <location>
        <begin position="2"/>
        <end position="170"/>
    </location>
</feature>
<keyword evidence="3" id="KW-1185">Reference proteome</keyword>
<dbReference type="Proteomes" id="UP001204953">
    <property type="component" value="Unassembled WGS sequence"/>
</dbReference>
<protein>
    <submittedName>
        <fullName evidence="2">GNAT family N-acetyltransferase</fullName>
    </submittedName>
</protein>
<dbReference type="SUPFAM" id="SSF55729">
    <property type="entry name" value="Acyl-CoA N-acyltransferases (Nat)"/>
    <property type="match status" value="1"/>
</dbReference>
<dbReference type="InterPro" id="IPR051531">
    <property type="entry name" value="N-acetyltransferase"/>
</dbReference>
<organism evidence="2 3">
    <name type="scientific">Limnofasciculus baicalensis BBK-W-15</name>
    <dbReference type="NCBI Taxonomy" id="2699891"/>
    <lineage>
        <taxon>Bacteria</taxon>
        <taxon>Bacillati</taxon>
        <taxon>Cyanobacteriota</taxon>
        <taxon>Cyanophyceae</taxon>
        <taxon>Coleofasciculales</taxon>
        <taxon>Coleofasciculaceae</taxon>
        <taxon>Limnofasciculus</taxon>
        <taxon>Limnofasciculus baicalensis</taxon>
    </lineage>
</organism>
<dbReference type="Pfam" id="PF13302">
    <property type="entry name" value="Acetyltransf_3"/>
    <property type="match status" value="1"/>
</dbReference>
<gene>
    <name evidence="2" type="ORF">NJ959_05795</name>
</gene>
<dbReference type="InterPro" id="IPR016181">
    <property type="entry name" value="Acyl_CoA_acyltransferase"/>
</dbReference>
<dbReference type="PANTHER" id="PTHR43792:SF13">
    <property type="entry name" value="ACETYLTRANSFERASE"/>
    <property type="match status" value="1"/>
</dbReference>
<dbReference type="AlphaFoldDB" id="A0AAE3GNU0"/>
<dbReference type="PROSITE" id="PS51186">
    <property type="entry name" value="GNAT"/>
    <property type="match status" value="1"/>
</dbReference>
<reference evidence="2" key="1">
    <citation type="submission" date="2022-06" db="EMBL/GenBank/DDBJ databases">
        <title>New cyanobacteria of genus Symplocastrum in benthos of Lake Baikal.</title>
        <authorList>
            <person name="Sorokovikova E."/>
            <person name="Tikhonova I."/>
            <person name="Krasnopeev A."/>
            <person name="Evseev P."/>
            <person name="Gladkikh A."/>
            <person name="Belykh O."/>
        </authorList>
    </citation>
    <scope>NUCLEOTIDE SEQUENCE</scope>
    <source>
        <strain evidence="2">BBK-W-15</strain>
    </source>
</reference>
<sequence>MLTLHQATGHQLSALLEQPARSEIDGFLLPKSEEVAPRFWVEFVNDQLRQYPENSFWWSPRSIVVDSLAETLRERLMVGMIGFKSPPDSNGSVEIGYGIVPSQQGHGFATQAVDLLVKEAFSKAEIQTIVAYTVPMNSASGRVLEKNQFVRDGSKIDPEDGEVWVWRRMR</sequence>
<dbReference type="GO" id="GO:0016747">
    <property type="term" value="F:acyltransferase activity, transferring groups other than amino-acyl groups"/>
    <property type="evidence" value="ECO:0007669"/>
    <property type="project" value="InterPro"/>
</dbReference>
<dbReference type="PANTHER" id="PTHR43792">
    <property type="entry name" value="GNAT FAMILY, PUTATIVE (AFU_ORTHOLOGUE AFUA_3G00765)-RELATED-RELATED"/>
    <property type="match status" value="1"/>
</dbReference>
<accession>A0AAE3GNU0</accession>
<dbReference type="RefSeq" id="WP_254010796.1">
    <property type="nucleotide sequence ID" value="NZ_JAMZMM010000034.1"/>
</dbReference>
<evidence type="ECO:0000259" key="1">
    <source>
        <dbReference type="PROSITE" id="PS51186"/>
    </source>
</evidence>